<dbReference type="GeneTree" id="ENSGT00930000152735"/>
<accession>A0A8C4YH09</accession>
<reference evidence="1" key="2">
    <citation type="submission" date="2025-09" db="UniProtKB">
        <authorList>
            <consortium name="Ensembl"/>
        </authorList>
    </citation>
    <scope>IDENTIFICATION</scope>
</reference>
<reference evidence="1" key="1">
    <citation type="submission" date="2025-08" db="UniProtKB">
        <authorList>
            <consortium name="Ensembl"/>
        </authorList>
    </citation>
    <scope>IDENTIFICATION</scope>
</reference>
<evidence type="ECO:0000313" key="2">
    <source>
        <dbReference type="Proteomes" id="UP000694390"/>
    </source>
</evidence>
<sequence>LKLALIGQSVFGQEVYRHLQKEGHRVVGVFTIPDVNGKADPLGKTPTIPQSPHACRVKHIVRGGSGYISSIYTPHERKRKKIVS</sequence>
<evidence type="ECO:0008006" key="3">
    <source>
        <dbReference type="Google" id="ProtNLM"/>
    </source>
</evidence>
<name>A0A8C4YH09_9SAUR</name>
<proteinExistence type="predicted"/>
<protein>
    <recommendedName>
        <fullName evidence="3">Mitochondrial 10-formyltetrahydrofolate dehydrogenase</fullName>
    </recommendedName>
</protein>
<dbReference type="AlphaFoldDB" id="A0A8C4YH09"/>
<dbReference type="OrthoDB" id="310895at2759"/>
<evidence type="ECO:0000313" key="1">
    <source>
        <dbReference type="Ensembl" id="ENSGEVP00005024969.1"/>
    </source>
</evidence>
<dbReference type="Ensembl" id="ENSGEVT00005026250.1">
    <property type="protein sequence ID" value="ENSGEVP00005024969.1"/>
    <property type="gene ID" value="ENSGEVG00005017705.1"/>
</dbReference>
<keyword evidence="2" id="KW-1185">Reference proteome</keyword>
<organism evidence="1 2">
    <name type="scientific">Gopherus evgoodei</name>
    <name type="common">Goodes thornscrub tortoise</name>
    <dbReference type="NCBI Taxonomy" id="1825980"/>
    <lineage>
        <taxon>Eukaryota</taxon>
        <taxon>Metazoa</taxon>
        <taxon>Chordata</taxon>
        <taxon>Craniata</taxon>
        <taxon>Vertebrata</taxon>
        <taxon>Euteleostomi</taxon>
        <taxon>Archelosauria</taxon>
        <taxon>Testudinata</taxon>
        <taxon>Testudines</taxon>
        <taxon>Cryptodira</taxon>
        <taxon>Durocryptodira</taxon>
        <taxon>Testudinoidea</taxon>
        <taxon>Testudinidae</taxon>
        <taxon>Gopherus</taxon>
    </lineage>
</organism>
<dbReference type="Proteomes" id="UP000694390">
    <property type="component" value="Unassembled WGS sequence"/>
</dbReference>